<proteinExistence type="predicted"/>
<reference evidence="4 5" key="1">
    <citation type="submission" date="2020-04" db="EMBL/GenBank/DDBJ databases">
        <authorList>
            <person name="Basu S."/>
            <person name="Maruthanayagam V."/>
            <person name="Chakraborty S."/>
            <person name="Pramanik A."/>
            <person name="Mukherjee J."/>
            <person name="Brink B."/>
        </authorList>
    </citation>
    <scope>NUCLEOTIDE SEQUENCE [LARGE SCALE GENOMIC DNA]</scope>
    <source>
        <strain evidence="4 5">AP17</strain>
    </source>
</reference>
<keyword evidence="2 4" id="KW-0808">Transferase</keyword>
<keyword evidence="1 4" id="KW-0328">Glycosyltransferase</keyword>
<dbReference type="CDD" id="cd06223">
    <property type="entry name" value="PRTases_typeI"/>
    <property type="match status" value="1"/>
</dbReference>
<evidence type="ECO:0000313" key="5">
    <source>
        <dbReference type="Proteomes" id="UP000500857"/>
    </source>
</evidence>
<keyword evidence="5" id="KW-1185">Reference proteome</keyword>
<evidence type="ECO:0000313" key="4">
    <source>
        <dbReference type="EMBL" id="QIZ73070.1"/>
    </source>
</evidence>
<dbReference type="AlphaFoldDB" id="A0A6H1U4I7"/>
<protein>
    <submittedName>
        <fullName evidence="4">Phosphoribosyltransferase</fullName>
    </submittedName>
</protein>
<name>A0A6H1U4I7_9CYAN</name>
<dbReference type="Pfam" id="PF00156">
    <property type="entry name" value="Pribosyltran"/>
    <property type="match status" value="1"/>
</dbReference>
<dbReference type="PANTHER" id="PTHR43363:SF1">
    <property type="entry name" value="HYPOXANTHINE-GUANINE PHOSPHORIBOSYLTRANSFERASE"/>
    <property type="match status" value="1"/>
</dbReference>
<dbReference type="Proteomes" id="UP000500857">
    <property type="component" value="Chromosome"/>
</dbReference>
<dbReference type="Gene3D" id="3.40.50.2020">
    <property type="match status" value="1"/>
</dbReference>
<gene>
    <name evidence="4" type="ORF">HCG48_22735</name>
</gene>
<dbReference type="InterPro" id="IPR000836">
    <property type="entry name" value="PRTase_dom"/>
</dbReference>
<dbReference type="SUPFAM" id="SSF53271">
    <property type="entry name" value="PRTase-like"/>
    <property type="match status" value="1"/>
</dbReference>
<dbReference type="RefSeq" id="WP_168571216.1">
    <property type="nucleotide sequence ID" value="NZ_CP051167.1"/>
</dbReference>
<accession>A0A6H1U4I7</accession>
<dbReference type="GO" id="GO:0016757">
    <property type="term" value="F:glycosyltransferase activity"/>
    <property type="evidence" value="ECO:0007669"/>
    <property type="project" value="UniProtKB-KW"/>
</dbReference>
<evidence type="ECO:0000256" key="2">
    <source>
        <dbReference type="ARBA" id="ARBA00022679"/>
    </source>
</evidence>
<feature type="domain" description="Phosphoribosyltransferase" evidence="3">
    <location>
        <begin position="7"/>
        <end position="157"/>
    </location>
</feature>
<dbReference type="KEGG" id="oxy:HCG48_22735"/>
<dbReference type="InterPro" id="IPR029057">
    <property type="entry name" value="PRTase-like"/>
</dbReference>
<evidence type="ECO:0000256" key="1">
    <source>
        <dbReference type="ARBA" id="ARBA00022676"/>
    </source>
</evidence>
<dbReference type="EMBL" id="CP051167">
    <property type="protein sequence ID" value="QIZ73070.1"/>
    <property type="molecule type" value="Genomic_DNA"/>
</dbReference>
<dbReference type="PANTHER" id="PTHR43363">
    <property type="entry name" value="HYPOXANTHINE PHOSPHORIBOSYLTRANSFERASE"/>
    <property type="match status" value="1"/>
</dbReference>
<sequence length="174" mass="19694">MSDLYVSWSEYHQKIEQLAAQIYHSGWEFNQIVCIAKGGLRVGDLLARIYDRPLAILFASSYGGSEGKVRGALTIAAHLTMTTQTLGDRVLLADDLVDSGVSLQQTIHWLQAHHGDQIRELRSAVIWYKASSGIKPDYYVDYLADNPWIHQPFERYEQMNPAKLAETYAPLRTP</sequence>
<organism evidence="4 5">
    <name type="scientific">Oxynema aestuarii AP17</name>
    <dbReference type="NCBI Taxonomy" id="2064643"/>
    <lineage>
        <taxon>Bacteria</taxon>
        <taxon>Bacillati</taxon>
        <taxon>Cyanobacteriota</taxon>
        <taxon>Cyanophyceae</taxon>
        <taxon>Oscillatoriophycideae</taxon>
        <taxon>Oscillatoriales</taxon>
        <taxon>Oscillatoriaceae</taxon>
        <taxon>Oxynema</taxon>
        <taxon>Oxynema aestuarii</taxon>
    </lineage>
</organism>
<evidence type="ECO:0000259" key="3">
    <source>
        <dbReference type="Pfam" id="PF00156"/>
    </source>
</evidence>